<evidence type="ECO:0000313" key="2">
    <source>
        <dbReference type="EMBL" id="GIY01892.1"/>
    </source>
</evidence>
<sequence length="89" mass="10012">MSPTNNVNCQKSRYNVTQPEERRFQKRPPKRRAHGSSPLTCTSVNLSIDSGDQTPLAQREQSASALDGTARLKTKRKVITRLKEMTANQ</sequence>
<reference evidence="2 3" key="1">
    <citation type="submission" date="2021-06" db="EMBL/GenBank/DDBJ databases">
        <title>Caerostris extrusa draft genome.</title>
        <authorList>
            <person name="Kono N."/>
            <person name="Arakawa K."/>
        </authorList>
    </citation>
    <scope>NUCLEOTIDE SEQUENCE [LARGE SCALE GENOMIC DNA]</scope>
</reference>
<proteinExistence type="predicted"/>
<feature type="compositionally biased region" description="Basic residues" evidence="1">
    <location>
        <begin position="24"/>
        <end position="34"/>
    </location>
</feature>
<dbReference type="Proteomes" id="UP001054945">
    <property type="component" value="Unassembled WGS sequence"/>
</dbReference>
<accession>A0AAV4Q131</accession>
<feature type="region of interest" description="Disordered" evidence="1">
    <location>
        <begin position="1"/>
        <end position="69"/>
    </location>
</feature>
<comment type="caution">
    <text evidence="2">The sequence shown here is derived from an EMBL/GenBank/DDBJ whole genome shotgun (WGS) entry which is preliminary data.</text>
</comment>
<keyword evidence="3" id="KW-1185">Reference proteome</keyword>
<protein>
    <submittedName>
        <fullName evidence="2">Uncharacterized protein</fullName>
    </submittedName>
</protein>
<dbReference type="EMBL" id="BPLR01005379">
    <property type="protein sequence ID" value="GIY01892.1"/>
    <property type="molecule type" value="Genomic_DNA"/>
</dbReference>
<feature type="compositionally biased region" description="Polar residues" evidence="1">
    <location>
        <begin position="1"/>
        <end position="18"/>
    </location>
</feature>
<evidence type="ECO:0000256" key="1">
    <source>
        <dbReference type="SAM" id="MobiDB-lite"/>
    </source>
</evidence>
<gene>
    <name evidence="2" type="ORF">CEXT_457631</name>
</gene>
<organism evidence="2 3">
    <name type="scientific">Caerostris extrusa</name>
    <name type="common">Bark spider</name>
    <name type="synonym">Caerostris bankana</name>
    <dbReference type="NCBI Taxonomy" id="172846"/>
    <lineage>
        <taxon>Eukaryota</taxon>
        <taxon>Metazoa</taxon>
        <taxon>Ecdysozoa</taxon>
        <taxon>Arthropoda</taxon>
        <taxon>Chelicerata</taxon>
        <taxon>Arachnida</taxon>
        <taxon>Araneae</taxon>
        <taxon>Araneomorphae</taxon>
        <taxon>Entelegynae</taxon>
        <taxon>Araneoidea</taxon>
        <taxon>Araneidae</taxon>
        <taxon>Caerostris</taxon>
    </lineage>
</organism>
<feature type="compositionally biased region" description="Polar residues" evidence="1">
    <location>
        <begin position="37"/>
        <end position="64"/>
    </location>
</feature>
<dbReference type="AlphaFoldDB" id="A0AAV4Q131"/>
<evidence type="ECO:0000313" key="3">
    <source>
        <dbReference type="Proteomes" id="UP001054945"/>
    </source>
</evidence>
<name>A0AAV4Q131_CAEEX</name>